<comment type="caution">
    <text evidence="1">The sequence shown here is derived from an EMBL/GenBank/DDBJ whole genome shotgun (WGS) entry which is preliminary data.</text>
</comment>
<evidence type="ECO:0008006" key="2">
    <source>
        <dbReference type="Google" id="ProtNLM"/>
    </source>
</evidence>
<feature type="non-terminal residue" evidence="1">
    <location>
        <position position="1"/>
    </location>
</feature>
<organism evidence="1">
    <name type="scientific">uncultured bacterium</name>
    <name type="common">gcode 4</name>
    <dbReference type="NCBI Taxonomy" id="1234023"/>
    <lineage>
        <taxon>Bacteria</taxon>
        <taxon>environmental samples</taxon>
    </lineage>
</organism>
<accession>K2FYK5</accession>
<protein>
    <recommendedName>
        <fullName evidence="2">DUF4230 domain-containing protein</fullName>
    </recommendedName>
</protein>
<proteinExistence type="predicted"/>
<dbReference type="InterPro" id="IPR025324">
    <property type="entry name" value="DUF4230"/>
</dbReference>
<gene>
    <name evidence="1" type="ORF">ACD_4C00098G0003</name>
</gene>
<dbReference type="AlphaFoldDB" id="K2FYK5"/>
<name>K2FYK5_9BACT</name>
<reference evidence="1" key="1">
    <citation type="journal article" date="2012" name="Science">
        <title>Fermentation, hydrogen, and sulfur metabolism in multiple uncultivated bacterial phyla.</title>
        <authorList>
            <person name="Wrighton K.C."/>
            <person name="Thomas B.C."/>
            <person name="Sharon I."/>
            <person name="Miller C.S."/>
            <person name="Castelle C.J."/>
            <person name="VerBerkmoes N.C."/>
            <person name="Wilkins M.J."/>
            <person name="Hettich R.L."/>
            <person name="Lipton M.S."/>
            <person name="Williams K.H."/>
            <person name="Long P.E."/>
            <person name="Banfield J.F."/>
        </authorList>
    </citation>
    <scope>NUCLEOTIDE SEQUENCE [LARGE SCALE GENOMIC DNA]</scope>
</reference>
<sequence>NIPLTKKSFIVVYEGYLKSGIDLSAVNVQVISPEQLKIQMPHSQVFDNVINEESIVIYDETSGLFNKLEYKDFVDVLIEQKSKVESEAIEKGFLQESEKNAQLLIEVLLKDLGFNEIEFVWQ</sequence>
<dbReference type="Pfam" id="PF14014">
    <property type="entry name" value="DUF4230"/>
    <property type="match status" value="1"/>
</dbReference>
<evidence type="ECO:0000313" key="1">
    <source>
        <dbReference type="EMBL" id="EKE26982.1"/>
    </source>
</evidence>
<dbReference type="EMBL" id="AMFJ01000614">
    <property type="protein sequence ID" value="EKE26982.1"/>
    <property type="molecule type" value="Genomic_DNA"/>
</dbReference>